<feature type="compositionally biased region" description="Polar residues" evidence="1">
    <location>
        <begin position="214"/>
        <end position="232"/>
    </location>
</feature>
<dbReference type="AlphaFoldDB" id="A0A0M3I1B8"/>
<evidence type="ECO:0000256" key="1">
    <source>
        <dbReference type="SAM" id="MobiDB-lite"/>
    </source>
</evidence>
<feature type="transmembrane region" description="Helical" evidence="2">
    <location>
        <begin position="69"/>
        <end position="94"/>
    </location>
</feature>
<proteinExistence type="predicted"/>
<sequence>MEPCEKWNSSAGRILRIQSEISVQVCFEGAASCEMEYLCADVEESALEVIAVAPATFILNRPGWYKEKVLASGFPVLAVGSVFVVIAMTTQICERINERMVPLNRIILMAIGGLCIFAASIVFTVAVIMGNKQEEHAIVCATARIILMAIGGLCIFAASIVFTVAVIMGNKQEEYAIVCATAGSGRAVNNAGSELIDANAQVPVVKGSLRPPRSQRSIPSERNMRGSINSEGSIGHSKRIGQRDAKVERRTLRSDRHSHRSGGRSLSSGEQSQRSTSRRGVPTEQIPQI</sequence>
<feature type="transmembrane region" description="Helical" evidence="2">
    <location>
        <begin position="106"/>
        <end position="129"/>
    </location>
</feature>
<dbReference type="Proteomes" id="UP000036681">
    <property type="component" value="Unplaced"/>
</dbReference>
<protein>
    <submittedName>
        <fullName evidence="4">MARVEL domain-containing protein</fullName>
    </submittedName>
</protein>
<keyword evidence="2" id="KW-0812">Transmembrane</keyword>
<evidence type="ECO:0000313" key="3">
    <source>
        <dbReference type="Proteomes" id="UP000036681"/>
    </source>
</evidence>
<feature type="compositionally biased region" description="Basic and acidic residues" evidence="1">
    <location>
        <begin position="241"/>
        <end position="255"/>
    </location>
</feature>
<dbReference type="WBParaSite" id="ALUE_0001005201-mRNA-1">
    <property type="protein sequence ID" value="ALUE_0001005201-mRNA-1"/>
    <property type="gene ID" value="ALUE_0001005201"/>
</dbReference>
<evidence type="ECO:0000313" key="4">
    <source>
        <dbReference type="WBParaSite" id="ALUE_0001005201-mRNA-1"/>
    </source>
</evidence>
<name>A0A0M3I1B8_ASCLU</name>
<accession>A0A0M3I1B8</accession>
<evidence type="ECO:0000256" key="2">
    <source>
        <dbReference type="SAM" id="Phobius"/>
    </source>
</evidence>
<feature type="compositionally biased region" description="Low complexity" evidence="1">
    <location>
        <begin position="263"/>
        <end position="280"/>
    </location>
</feature>
<organism evidence="3 4">
    <name type="scientific">Ascaris lumbricoides</name>
    <name type="common">Giant roundworm</name>
    <dbReference type="NCBI Taxonomy" id="6252"/>
    <lineage>
        <taxon>Eukaryota</taxon>
        <taxon>Metazoa</taxon>
        <taxon>Ecdysozoa</taxon>
        <taxon>Nematoda</taxon>
        <taxon>Chromadorea</taxon>
        <taxon>Rhabditida</taxon>
        <taxon>Spirurina</taxon>
        <taxon>Ascaridomorpha</taxon>
        <taxon>Ascaridoidea</taxon>
        <taxon>Ascarididae</taxon>
        <taxon>Ascaris</taxon>
    </lineage>
</organism>
<keyword evidence="2" id="KW-1133">Transmembrane helix</keyword>
<reference evidence="4" key="1">
    <citation type="submission" date="2017-02" db="UniProtKB">
        <authorList>
            <consortium name="WormBaseParasite"/>
        </authorList>
    </citation>
    <scope>IDENTIFICATION</scope>
</reference>
<feature type="region of interest" description="Disordered" evidence="1">
    <location>
        <begin position="207"/>
        <end position="289"/>
    </location>
</feature>
<keyword evidence="2" id="KW-0472">Membrane</keyword>
<keyword evidence="3" id="KW-1185">Reference proteome</keyword>
<feature type="transmembrane region" description="Helical" evidence="2">
    <location>
        <begin position="141"/>
        <end position="167"/>
    </location>
</feature>